<dbReference type="OrthoDB" id="937176at2"/>
<sequence>MRSLSPFILALSLSALPGSAATVFSDAGLTAADIQDTADAVRAEFSGLTGFTPTSEDPDGRREINWDDLPDAFADPNDFPGDFLNGSTPGHARGIEFVATGSTEGVEVSSSSASGVPISRTSIPSSAPSGSSGPMTG</sequence>
<evidence type="ECO:0000313" key="3">
    <source>
        <dbReference type="EMBL" id="PTW48325.1"/>
    </source>
</evidence>
<dbReference type="Proteomes" id="UP000244037">
    <property type="component" value="Unassembled WGS sequence"/>
</dbReference>
<evidence type="ECO:0000256" key="1">
    <source>
        <dbReference type="SAM" id="MobiDB-lite"/>
    </source>
</evidence>
<gene>
    <name evidence="3" type="ORF">C8N38_10877</name>
</gene>
<feature type="signal peptide" evidence="2">
    <location>
        <begin position="1"/>
        <end position="20"/>
    </location>
</feature>
<proteinExistence type="predicted"/>
<dbReference type="AlphaFoldDB" id="A0A8E2VIT4"/>
<evidence type="ECO:0000313" key="4">
    <source>
        <dbReference type="Proteomes" id="UP000244037"/>
    </source>
</evidence>
<accession>A0A8E2VIT4</accession>
<organism evidence="3 4">
    <name type="scientific">Rhodovulum kholense</name>
    <dbReference type="NCBI Taxonomy" id="453584"/>
    <lineage>
        <taxon>Bacteria</taxon>
        <taxon>Pseudomonadati</taxon>
        <taxon>Pseudomonadota</taxon>
        <taxon>Alphaproteobacteria</taxon>
        <taxon>Rhodobacterales</taxon>
        <taxon>Paracoccaceae</taxon>
        <taxon>Rhodovulum</taxon>
    </lineage>
</organism>
<reference evidence="3 4" key="1">
    <citation type="submission" date="2018-04" db="EMBL/GenBank/DDBJ databases">
        <title>Genomic Encyclopedia of Archaeal and Bacterial Type Strains, Phase II (KMG-II): from individual species to whole genera.</title>
        <authorList>
            <person name="Goeker M."/>
        </authorList>
    </citation>
    <scope>NUCLEOTIDE SEQUENCE [LARGE SCALE GENOMIC DNA]</scope>
    <source>
        <strain evidence="3 4">DSM 19783</strain>
    </source>
</reference>
<feature type="chain" id="PRO_5034517290" evidence="2">
    <location>
        <begin position="21"/>
        <end position="137"/>
    </location>
</feature>
<evidence type="ECO:0000256" key="2">
    <source>
        <dbReference type="SAM" id="SignalP"/>
    </source>
</evidence>
<name>A0A8E2VIT4_9RHOB</name>
<feature type="region of interest" description="Disordered" evidence="1">
    <location>
        <begin position="103"/>
        <end position="137"/>
    </location>
</feature>
<comment type="caution">
    <text evidence="3">The sequence shown here is derived from an EMBL/GenBank/DDBJ whole genome shotgun (WGS) entry which is preliminary data.</text>
</comment>
<dbReference type="EMBL" id="QAYC01000008">
    <property type="protein sequence ID" value="PTW48325.1"/>
    <property type="molecule type" value="Genomic_DNA"/>
</dbReference>
<keyword evidence="2" id="KW-0732">Signal</keyword>
<dbReference type="RefSeq" id="WP_108027391.1">
    <property type="nucleotide sequence ID" value="NZ_QAYC01000008.1"/>
</dbReference>
<protein>
    <submittedName>
        <fullName evidence="3">Uncharacterized protein</fullName>
    </submittedName>
</protein>
<keyword evidence="4" id="KW-1185">Reference proteome</keyword>
<feature type="region of interest" description="Disordered" evidence="1">
    <location>
        <begin position="48"/>
        <end position="80"/>
    </location>
</feature>